<dbReference type="Pfam" id="PF00176">
    <property type="entry name" value="SNF2-rel_dom"/>
    <property type="match status" value="1"/>
</dbReference>
<feature type="domain" description="Helicase C-terminal" evidence="6">
    <location>
        <begin position="922"/>
        <end position="1082"/>
    </location>
</feature>
<dbReference type="InterPro" id="IPR027417">
    <property type="entry name" value="P-loop_NTPase"/>
</dbReference>
<evidence type="ECO:0000256" key="2">
    <source>
        <dbReference type="ARBA" id="ARBA00022806"/>
    </source>
</evidence>
<dbReference type="Gene3D" id="3.40.50.10810">
    <property type="entry name" value="Tandem AAA-ATPase domain"/>
    <property type="match status" value="1"/>
</dbReference>
<dbReference type="Gene3D" id="3.40.50.300">
    <property type="entry name" value="P-loop containing nucleotide triphosphate hydrolases"/>
    <property type="match status" value="1"/>
</dbReference>
<dbReference type="InterPro" id="IPR038718">
    <property type="entry name" value="SNF2-like_sf"/>
</dbReference>
<dbReference type="SMART" id="SM00490">
    <property type="entry name" value="HELICc"/>
    <property type="match status" value="1"/>
</dbReference>
<evidence type="ECO:0000313" key="7">
    <source>
        <dbReference type="EMBL" id="MCL1044238.1"/>
    </source>
</evidence>
<reference evidence="7 8" key="1">
    <citation type="submission" date="2022-01" db="EMBL/GenBank/DDBJ databases">
        <title>Whole genome-based taxonomy of the Shewanellaceae.</title>
        <authorList>
            <person name="Martin-Rodriguez A.J."/>
        </authorList>
    </citation>
    <scope>NUCLEOTIDE SEQUENCE [LARGE SCALE GENOMIC DNA]</scope>
    <source>
        <strain evidence="7 8">DSM 24955</strain>
    </source>
</reference>
<dbReference type="CDD" id="cd18793">
    <property type="entry name" value="SF2_C_SNF"/>
    <property type="match status" value="1"/>
</dbReference>
<evidence type="ECO:0000313" key="8">
    <source>
        <dbReference type="Proteomes" id="UP001202134"/>
    </source>
</evidence>
<organism evidence="7 8">
    <name type="scientific">Shewanella electrodiphila</name>
    <dbReference type="NCBI Taxonomy" id="934143"/>
    <lineage>
        <taxon>Bacteria</taxon>
        <taxon>Pseudomonadati</taxon>
        <taxon>Pseudomonadota</taxon>
        <taxon>Gammaproteobacteria</taxon>
        <taxon>Alteromonadales</taxon>
        <taxon>Shewanellaceae</taxon>
        <taxon>Shewanella</taxon>
    </lineage>
</organism>
<evidence type="ECO:0000259" key="5">
    <source>
        <dbReference type="PROSITE" id="PS51192"/>
    </source>
</evidence>
<comment type="caution">
    <text evidence="7">The sequence shown here is derived from an EMBL/GenBank/DDBJ whole genome shotgun (WGS) entry which is preliminary data.</text>
</comment>
<dbReference type="RefSeq" id="WP_248954675.1">
    <property type="nucleotide sequence ID" value="NZ_JAKIKU010000001.1"/>
</dbReference>
<protein>
    <submittedName>
        <fullName evidence="7">DEAD/DEAH box helicase</fullName>
    </submittedName>
</protein>
<feature type="domain" description="SWIM-type" evidence="4">
    <location>
        <begin position="73"/>
        <end position="100"/>
    </location>
</feature>
<dbReference type="PANTHER" id="PTHR10799">
    <property type="entry name" value="SNF2/RAD54 HELICASE FAMILY"/>
    <property type="match status" value="1"/>
</dbReference>
<evidence type="ECO:0000256" key="3">
    <source>
        <dbReference type="PROSITE-ProRule" id="PRU00325"/>
    </source>
</evidence>
<dbReference type="InterPro" id="IPR001650">
    <property type="entry name" value="Helicase_C-like"/>
</dbReference>
<keyword evidence="1" id="KW-0378">Hydrolase</keyword>
<keyword evidence="2 7" id="KW-0347">Helicase</keyword>
<keyword evidence="3" id="KW-0863">Zinc-finger</keyword>
<name>A0ABT0KK88_9GAMM</name>
<keyword evidence="8" id="KW-1185">Reference proteome</keyword>
<dbReference type="GO" id="GO:0004386">
    <property type="term" value="F:helicase activity"/>
    <property type="evidence" value="ECO:0007669"/>
    <property type="project" value="UniProtKB-KW"/>
</dbReference>
<dbReference type="InterPro" id="IPR049730">
    <property type="entry name" value="SNF2/RAD54-like_C"/>
</dbReference>
<dbReference type="InterPro" id="IPR014001">
    <property type="entry name" value="Helicase_ATP-bd"/>
</dbReference>
<dbReference type="Pfam" id="PF00271">
    <property type="entry name" value="Helicase_C"/>
    <property type="match status" value="1"/>
</dbReference>
<dbReference type="Pfam" id="PF04434">
    <property type="entry name" value="SWIM"/>
    <property type="match status" value="1"/>
</dbReference>
<dbReference type="SUPFAM" id="SSF52540">
    <property type="entry name" value="P-loop containing nucleoside triphosphate hydrolases"/>
    <property type="match status" value="2"/>
</dbReference>
<feature type="domain" description="Helicase ATP-binding" evidence="5">
    <location>
        <begin position="621"/>
        <end position="797"/>
    </location>
</feature>
<dbReference type="InterPro" id="IPR000330">
    <property type="entry name" value="SNF2_N"/>
</dbReference>
<dbReference type="CDD" id="cd18012">
    <property type="entry name" value="DEXQc_arch_SWI2_SNF2"/>
    <property type="match status" value="1"/>
</dbReference>
<dbReference type="SMART" id="SM00487">
    <property type="entry name" value="DEXDc"/>
    <property type="match status" value="1"/>
</dbReference>
<gene>
    <name evidence="7" type="ORF">L2737_02670</name>
</gene>
<evidence type="ECO:0000259" key="4">
    <source>
        <dbReference type="PROSITE" id="PS50966"/>
    </source>
</evidence>
<keyword evidence="3" id="KW-0862">Zinc</keyword>
<dbReference type="PROSITE" id="PS51192">
    <property type="entry name" value="HELICASE_ATP_BIND_1"/>
    <property type="match status" value="1"/>
</dbReference>
<keyword evidence="2 7" id="KW-0547">Nucleotide-binding</keyword>
<evidence type="ECO:0000259" key="6">
    <source>
        <dbReference type="PROSITE" id="PS51194"/>
    </source>
</evidence>
<sequence length="1086" mass="122577">MSAKLFNLPIKISLDLIAKLFSSAQLQKAQNYLIEGRVLEVHASQENHNIESYVVGSAIEPYRQDITLVNVNHKIVMKSHCSCPVASNCKHVAAALLALIDKKPVEEQRLSQWLMQLEKQDLINPVEEEDEEKDRIIFSLSSDHHGIFVDFKRSKLNKKGQYNKGSKVALNDVKYHLPWWINPEDSQIISLLLSSSKSASKIYLEGEICALALNKMLELGTCFWEESRTPLAITHPVAPDFVWQETDARHTQISMSMPELDNWEFIATCPPMFVDLDYLKIGAVATDLTVEKLKLLQQMPPVPLDKVDSISDKMLRHFSPKSVPVPSEIEFHEIEDPLKVKLTFTMVQLNDSAVLQPVLQLEFAYGDIAIAGKVSREKISLIKQGKVQYQIHRELEGEAQAIACLQSLQLQAIDNSLLTYTNHSACFYSLGLMPEMVNEWAQLTTFGIMTLEDLGYEVEFAPEFDLNIIDADIEVDLDDDEDSGWFSLSLNADIEGQSVPLLSLVARWLQQNGEPDDEQELILPGPNGRFVKIKAKTIKPLISVIQELFQRGGGDLLEVPRNRADLLNELSESDIRLLNGERVRHLATKLSEFKGIQAVELPTGLNATLRDYQKQGYDWLCFLKEYQLGGILADDMGLGKTLQTLAFLLKAKQMKAFAASTSLNTPARTTSGKTRPSLIVCPTSLVGNWYKEAQKFTPDLKVLVVHGNKRQALLDKIEDFDVIVTTYPLILRDEMVYSEYSFEHIILDEAQQIKNAQAKVTQALKTFKGQFRLCLSGTPLENHLGELKSLMDFCLPGLLGQHAYFNKEFRGPIEKQADTEKSAILLNRIAPFLLRRTKIEVMSELPEKTIIVQTLELEKDQRNLYESIRLVMEKKLRELFAKQGVSSSHIEFLDALLKLRQACCDPRLVKLEQAQHVENNAKLTWLTENVPEMVEEGRKILIFSQFTGMLALIEQEFINMGISYSKLTGQTRNRQVEIDAFQEGEVPVFLISLKAGGTGLNLTAADTVIHFDPWWNPAAEKQATDRAHRIGQLNPVFVYKLIAQGTVEEKIQEMQQHKQSLADSILAGSAKSQWQGNADDLLSLLR</sequence>
<proteinExistence type="predicted"/>
<dbReference type="EMBL" id="JAKIKU010000001">
    <property type="protein sequence ID" value="MCL1044238.1"/>
    <property type="molecule type" value="Genomic_DNA"/>
</dbReference>
<keyword evidence="2 7" id="KW-0067">ATP-binding</keyword>
<dbReference type="PROSITE" id="PS51194">
    <property type="entry name" value="HELICASE_CTER"/>
    <property type="match status" value="1"/>
</dbReference>
<keyword evidence="3" id="KW-0479">Metal-binding</keyword>
<dbReference type="PROSITE" id="PS50966">
    <property type="entry name" value="ZF_SWIM"/>
    <property type="match status" value="1"/>
</dbReference>
<dbReference type="Proteomes" id="UP001202134">
    <property type="component" value="Unassembled WGS sequence"/>
</dbReference>
<accession>A0ABT0KK88</accession>
<evidence type="ECO:0000256" key="1">
    <source>
        <dbReference type="ARBA" id="ARBA00022801"/>
    </source>
</evidence>
<dbReference type="InterPro" id="IPR007527">
    <property type="entry name" value="Znf_SWIM"/>
</dbReference>